<feature type="chain" id="PRO_5044970166" description="Cytochrome c-type biogenesis protein" evidence="7">
    <location>
        <begin position="22"/>
        <end position="171"/>
    </location>
</feature>
<evidence type="ECO:0000256" key="5">
    <source>
        <dbReference type="ARBA" id="ARBA00022748"/>
    </source>
</evidence>
<protein>
    <recommendedName>
        <fullName evidence="7">Cytochrome c-type biogenesis protein</fullName>
    </recommendedName>
</protein>
<evidence type="ECO:0000256" key="2">
    <source>
        <dbReference type="ARBA" id="ARBA00022617"/>
    </source>
</evidence>
<keyword evidence="4 7" id="KW-0732">Signal</keyword>
<comment type="caution">
    <text evidence="9">The sequence shown here is derived from an EMBL/GenBank/DDBJ whole genome shotgun (WGS) entry which is preliminary data.</text>
</comment>
<keyword evidence="2 7" id="KW-0349">Heme</keyword>
<keyword evidence="7" id="KW-0472">Membrane</keyword>
<accession>A0ABM9AB12</accession>
<dbReference type="InterPro" id="IPR038297">
    <property type="entry name" value="CcmH/CycL/NrfF/Ccl2_sf"/>
</dbReference>
<evidence type="ECO:0000256" key="7">
    <source>
        <dbReference type="RuleBase" id="RU364112"/>
    </source>
</evidence>
<name>A0ABM9AB12_9GAMM</name>
<keyword evidence="7" id="KW-1133">Transmembrane helix</keyword>
<dbReference type="Gene3D" id="1.10.8.640">
    <property type="entry name" value="Cytochrome C biogenesis protein"/>
    <property type="match status" value="1"/>
</dbReference>
<dbReference type="PANTHER" id="PTHR47870:SF1">
    <property type="entry name" value="CYTOCHROME C-TYPE BIOGENESIS PROTEIN CCMH"/>
    <property type="match status" value="1"/>
</dbReference>
<evidence type="ECO:0000256" key="1">
    <source>
        <dbReference type="ARBA" id="ARBA00010342"/>
    </source>
</evidence>
<gene>
    <name evidence="9" type="primary">ccmH</name>
    <name evidence="9" type="ORF">SIN8267_00474</name>
</gene>
<dbReference type="Pfam" id="PF03918">
    <property type="entry name" value="CcmH"/>
    <property type="match status" value="1"/>
</dbReference>
<feature type="signal peptide" evidence="7">
    <location>
        <begin position="1"/>
        <end position="21"/>
    </location>
</feature>
<dbReference type="PANTHER" id="PTHR47870">
    <property type="entry name" value="CYTOCHROME C-TYPE BIOGENESIS PROTEIN CCMH"/>
    <property type="match status" value="1"/>
</dbReference>
<comment type="function">
    <text evidence="7">Possible subunit of a heme lyase.</text>
</comment>
<reference evidence="9" key="1">
    <citation type="submission" date="2021-12" db="EMBL/GenBank/DDBJ databases">
        <authorList>
            <person name="Rodrigo-Torres L."/>
            <person name="Arahal R. D."/>
            <person name="Lucena T."/>
        </authorList>
    </citation>
    <scope>NUCLEOTIDE SEQUENCE</scope>
    <source>
        <strain evidence="9">CECT 8267</strain>
    </source>
</reference>
<keyword evidence="6 7" id="KW-0408">Iron</keyword>
<dbReference type="CDD" id="cd16378">
    <property type="entry name" value="CcmH_N"/>
    <property type="match status" value="1"/>
</dbReference>
<dbReference type="InterPro" id="IPR005616">
    <property type="entry name" value="CcmH/CycL/Ccl2/NrfF_N"/>
</dbReference>
<keyword evidence="5" id="KW-0201">Cytochrome c-type biogenesis</keyword>
<proteinExistence type="inferred from homology"/>
<dbReference type="RefSeq" id="WP_237443064.1">
    <property type="nucleotide sequence ID" value="NZ_CAKLPX010000001.1"/>
</dbReference>
<comment type="similarity">
    <text evidence="1 7">Belongs to the CcmH/CycL/Ccl2/NrfF family.</text>
</comment>
<evidence type="ECO:0000256" key="3">
    <source>
        <dbReference type="ARBA" id="ARBA00022723"/>
    </source>
</evidence>
<keyword evidence="3 7" id="KW-0479">Metal-binding</keyword>
<keyword evidence="7" id="KW-0812">Transmembrane</keyword>
<dbReference type="Proteomes" id="UP000838100">
    <property type="component" value="Unassembled WGS sequence"/>
</dbReference>
<dbReference type="InterPro" id="IPR051263">
    <property type="entry name" value="C-type_cytochrome_biogenesis"/>
</dbReference>
<keyword evidence="10" id="KW-1185">Reference proteome</keyword>
<dbReference type="EMBL" id="CAKLPX010000001">
    <property type="protein sequence ID" value="CAH0990382.1"/>
    <property type="molecule type" value="Genomic_DNA"/>
</dbReference>
<feature type="domain" description="CcmH/CycL/Ccl2/NrfF N-terminal" evidence="8">
    <location>
        <begin position="12"/>
        <end position="164"/>
    </location>
</feature>
<evidence type="ECO:0000313" key="10">
    <source>
        <dbReference type="Proteomes" id="UP000838100"/>
    </source>
</evidence>
<evidence type="ECO:0000259" key="8">
    <source>
        <dbReference type="Pfam" id="PF03918"/>
    </source>
</evidence>
<evidence type="ECO:0000256" key="4">
    <source>
        <dbReference type="ARBA" id="ARBA00022729"/>
    </source>
</evidence>
<sequence length="171" mass="19158">MRIALLFIGFFSVLISPMSFAVIETYEFTSTVDEKRYQHFLDELRCPKCQNQNLKDSDSPIAADLREQLHLLIDDGKSDTEITAFMVARYGEFILYRPQLNAETMILWFGPGVLLLFAGIVLIVVVRRSQKAALSNATQANEASTDPAPAAISSEQQKKLDQLLIDGKDQS</sequence>
<organism evidence="9 10">
    <name type="scientific">Sinobacterium norvegicum</name>
    <dbReference type="NCBI Taxonomy" id="1641715"/>
    <lineage>
        <taxon>Bacteria</taxon>
        <taxon>Pseudomonadati</taxon>
        <taxon>Pseudomonadota</taxon>
        <taxon>Gammaproteobacteria</taxon>
        <taxon>Cellvibrionales</taxon>
        <taxon>Spongiibacteraceae</taxon>
        <taxon>Sinobacterium</taxon>
    </lineage>
</organism>
<evidence type="ECO:0000256" key="6">
    <source>
        <dbReference type="ARBA" id="ARBA00023004"/>
    </source>
</evidence>
<feature type="transmembrane region" description="Helical" evidence="7">
    <location>
        <begin position="105"/>
        <end position="126"/>
    </location>
</feature>
<evidence type="ECO:0000313" key="9">
    <source>
        <dbReference type="EMBL" id="CAH0990382.1"/>
    </source>
</evidence>